<gene>
    <name evidence="6" type="ORF">PghCCS26_03280</name>
</gene>
<dbReference type="Pfam" id="PF02954">
    <property type="entry name" value="HTH_8"/>
    <property type="match status" value="1"/>
</dbReference>
<dbReference type="CDD" id="cd00009">
    <property type="entry name" value="AAA"/>
    <property type="match status" value="1"/>
</dbReference>
<dbReference type="InterPro" id="IPR010524">
    <property type="entry name" value="Sig_transdc_resp-reg_PrpR_N"/>
</dbReference>
<dbReference type="SUPFAM" id="SSF46689">
    <property type="entry name" value="Homeodomain-like"/>
    <property type="match status" value="1"/>
</dbReference>
<proteinExistence type="predicted"/>
<keyword evidence="4" id="KW-0804">Transcription</keyword>
<dbReference type="Pfam" id="PF06506">
    <property type="entry name" value="PrpR_N"/>
    <property type="match status" value="1"/>
</dbReference>
<dbReference type="Gene3D" id="1.10.8.60">
    <property type="match status" value="1"/>
</dbReference>
<name>A0ABQ6NDT6_9BACL</name>
<dbReference type="InterPro" id="IPR009057">
    <property type="entry name" value="Homeodomain-like_sf"/>
</dbReference>
<evidence type="ECO:0000313" key="6">
    <source>
        <dbReference type="EMBL" id="GMK43201.1"/>
    </source>
</evidence>
<dbReference type="Pfam" id="PF25601">
    <property type="entry name" value="AAA_lid_14"/>
    <property type="match status" value="1"/>
</dbReference>
<dbReference type="InterPro" id="IPR002078">
    <property type="entry name" value="Sigma_54_int"/>
</dbReference>
<comment type="caution">
    <text evidence="6">The sequence shown here is derived from an EMBL/GenBank/DDBJ whole genome shotgun (WGS) entry which is preliminary data.</text>
</comment>
<dbReference type="RefSeq" id="WP_317978575.1">
    <property type="nucleotide sequence ID" value="NZ_BTCL01000001.1"/>
</dbReference>
<keyword evidence="3" id="KW-0805">Transcription regulation</keyword>
<dbReference type="SUPFAM" id="SSF52540">
    <property type="entry name" value="P-loop containing nucleoside triphosphate hydrolases"/>
    <property type="match status" value="1"/>
</dbReference>
<evidence type="ECO:0000256" key="3">
    <source>
        <dbReference type="ARBA" id="ARBA00023015"/>
    </source>
</evidence>
<dbReference type="Pfam" id="PF14532">
    <property type="entry name" value="Sigma54_activ_2"/>
    <property type="match status" value="1"/>
</dbReference>
<evidence type="ECO:0000313" key="7">
    <source>
        <dbReference type="Proteomes" id="UP001285921"/>
    </source>
</evidence>
<feature type="domain" description="Sigma-54 factor interaction" evidence="5">
    <location>
        <begin position="324"/>
        <end position="532"/>
    </location>
</feature>
<evidence type="ECO:0000259" key="5">
    <source>
        <dbReference type="PROSITE" id="PS50045"/>
    </source>
</evidence>
<accession>A0ABQ6NDT6</accession>
<sequence length="617" mass="69725">MKIKVLAIAPYVGLRDLLLEMVQEETMIRMDVEVADLEEALPLIQQAEEKGYDIIISRGGTANLIRKHSSLPVVDIPVSGYDILRVLTLIRRTNSKVAIIGFPNICKAVAEVSSLLDFEIPIIQISDQTEVRGALRQAFGDKVQIVLGDAVTVRAAQEMGYHGILITSGKESVGDMFREVRRVYDVYRQGREQTMFYRDILDQDTRAIIALDDRHRILFMNQTAGELLASSGSGDADALSGSSIQYSLPALYKLISGAEEADSTAKWSKQFLYLNEQQYKVSVSEGRKEGSFRYLVSLDSIENWRNERRFAAYIPPRLTTFNQMVGSSVMLNRTIAKAQKYALSDRNLWISGERGTGKSLFAQAIHSASRRHAQGFYMIPCEGMTGQETDLLLKGTAEELGLPETGFGGTIYLNNVDRLDREAQDQWLQAIRRYPQIRFIASSSTSLTRLKGKADYNHELIAALGELQMAVPPLKERMEDIDEIIRVMIANYNFQSGKQIVGFREAALDELLQYDWPGNLRELERAIHEMLVLTQGNHVEKKDAVTVIEQYKESLIADADTVSTTIDLRGTLEEIERRIITYVLQEEGMNQSKTCKRLGMNRTTFWRKMNKTFNNET</sequence>
<keyword evidence="7" id="KW-1185">Reference proteome</keyword>
<dbReference type="Proteomes" id="UP001285921">
    <property type="component" value="Unassembled WGS sequence"/>
</dbReference>
<dbReference type="InterPro" id="IPR002197">
    <property type="entry name" value="HTH_Fis"/>
</dbReference>
<dbReference type="PROSITE" id="PS50045">
    <property type="entry name" value="SIGMA54_INTERACT_4"/>
    <property type="match status" value="1"/>
</dbReference>
<protein>
    <submittedName>
        <fullName evidence="6">Fis family transcriptional regulator</fullName>
    </submittedName>
</protein>
<dbReference type="InterPro" id="IPR058031">
    <property type="entry name" value="AAA_lid_NorR"/>
</dbReference>
<dbReference type="EMBL" id="BTCL01000001">
    <property type="protein sequence ID" value="GMK43201.1"/>
    <property type="molecule type" value="Genomic_DNA"/>
</dbReference>
<dbReference type="Gene3D" id="1.10.10.60">
    <property type="entry name" value="Homeodomain-like"/>
    <property type="match status" value="1"/>
</dbReference>
<evidence type="ECO:0000256" key="1">
    <source>
        <dbReference type="ARBA" id="ARBA00022741"/>
    </source>
</evidence>
<dbReference type="SUPFAM" id="SSF159800">
    <property type="entry name" value="PrpR receptor domain-like"/>
    <property type="match status" value="1"/>
</dbReference>
<keyword evidence="1" id="KW-0547">Nucleotide-binding</keyword>
<evidence type="ECO:0000256" key="2">
    <source>
        <dbReference type="ARBA" id="ARBA00022840"/>
    </source>
</evidence>
<dbReference type="InterPro" id="IPR027417">
    <property type="entry name" value="P-loop_NTPase"/>
</dbReference>
<keyword evidence="2" id="KW-0067">ATP-binding</keyword>
<evidence type="ECO:0000256" key="4">
    <source>
        <dbReference type="ARBA" id="ARBA00023163"/>
    </source>
</evidence>
<dbReference type="Gene3D" id="3.40.50.2300">
    <property type="match status" value="1"/>
</dbReference>
<dbReference type="Gene3D" id="3.40.50.300">
    <property type="entry name" value="P-loop containing nucleotide triphosphate hydrolases"/>
    <property type="match status" value="1"/>
</dbReference>
<dbReference type="PANTHER" id="PTHR32071">
    <property type="entry name" value="TRANSCRIPTIONAL REGULATORY PROTEIN"/>
    <property type="match status" value="1"/>
</dbReference>
<dbReference type="PANTHER" id="PTHR32071:SF57">
    <property type="entry name" value="C4-DICARBOXYLATE TRANSPORT TRANSCRIPTIONAL REGULATORY PROTEIN DCTD"/>
    <property type="match status" value="1"/>
</dbReference>
<organism evidence="6 7">
    <name type="scientific">Paenibacillus glycanilyticus</name>
    <dbReference type="NCBI Taxonomy" id="126569"/>
    <lineage>
        <taxon>Bacteria</taxon>
        <taxon>Bacillati</taxon>
        <taxon>Bacillota</taxon>
        <taxon>Bacilli</taxon>
        <taxon>Bacillales</taxon>
        <taxon>Paenibacillaceae</taxon>
        <taxon>Paenibacillus</taxon>
    </lineage>
</organism>
<dbReference type="Gene3D" id="3.40.50.10660">
    <property type="entry name" value="PrpR receptor domain-like"/>
    <property type="match status" value="1"/>
</dbReference>
<reference evidence="6 7" key="1">
    <citation type="submission" date="2023-05" db="EMBL/GenBank/DDBJ databases">
        <title>Draft genome of Paenibacillus sp. CCS26.</title>
        <authorList>
            <person name="Akita H."/>
            <person name="Shinto Y."/>
            <person name="Kimura Z."/>
        </authorList>
    </citation>
    <scope>NUCLEOTIDE SEQUENCE [LARGE SCALE GENOMIC DNA]</scope>
    <source>
        <strain evidence="6 7">CCS26</strain>
    </source>
</reference>